<proteinExistence type="inferred from homology"/>
<dbReference type="STRING" id="90262.A0A1X2IV31"/>
<comment type="caution">
    <text evidence="3">The sequence shown here is derived from an EMBL/GenBank/DDBJ whole genome shotgun (WGS) entry which is preliminary data.</text>
</comment>
<name>A0A1X2IV31_9FUNG</name>
<evidence type="ECO:0000313" key="3">
    <source>
        <dbReference type="EMBL" id="ORZ22623.1"/>
    </source>
</evidence>
<dbReference type="Pfam" id="PF01425">
    <property type="entry name" value="Amidase"/>
    <property type="match status" value="2"/>
</dbReference>
<evidence type="ECO:0000256" key="1">
    <source>
        <dbReference type="ARBA" id="ARBA00009199"/>
    </source>
</evidence>
<feature type="domain" description="Amidase" evidence="2">
    <location>
        <begin position="438"/>
        <end position="532"/>
    </location>
</feature>
<reference evidence="3 4" key="1">
    <citation type="submission" date="2016-07" db="EMBL/GenBank/DDBJ databases">
        <title>Pervasive Adenine N6-methylation of Active Genes in Fungi.</title>
        <authorList>
            <consortium name="DOE Joint Genome Institute"/>
            <person name="Mondo S.J."/>
            <person name="Dannebaum R.O."/>
            <person name="Kuo R.C."/>
            <person name="Labutti K."/>
            <person name="Haridas S."/>
            <person name="Kuo A."/>
            <person name="Salamov A."/>
            <person name="Ahrendt S.R."/>
            <person name="Lipzen A."/>
            <person name="Sullivan W."/>
            <person name="Andreopoulos W.B."/>
            <person name="Clum A."/>
            <person name="Lindquist E."/>
            <person name="Daum C."/>
            <person name="Ramamoorthy G.K."/>
            <person name="Gryganskyi A."/>
            <person name="Culley D."/>
            <person name="Magnuson J.K."/>
            <person name="James T.Y."/>
            <person name="O'Malley M.A."/>
            <person name="Stajich J.E."/>
            <person name="Spatafora J.W."/>
            <person name="Visel A."/>
            <person name="Grigoriev I.V."/>
        </authorList>
    </citation>
    <scope>NUCLEOTIDE SEQUENCE [LARGE SCALE GENOMIC DNA]</scope>
    <source>
        <strain evidence="3 4">NRRL 1336</strain>
    </source>
</reference>
<protein>
    <submittedName>
        <fullName evidence="3">Amidase signature domain-containing protein</fullName>
    </submittedName>
</protein>
<dbReference type="GO" id="GO:0003824">
    <property type="term" value="F:catalytic activity"/>
    <property type="evidence" value="ECO:0007669"/>
    <property type="project" value="InterPro"/>
</dbReference>
<keyword evidence="4" id="KW-1185">Reference proteome</keyword>
<dbReference type="EMBL" id="MCGE01000004">
    <property type="protein sequence ID" value="ORZ22623.1"/>
    <property type="molecule type" value="Genomic_DNA"/>
</dbReference>
<feature type="domain" description="Amidase" evidence="2">
    <location>
        <begin position="125"/>
        <end position="422"/>
    </location>
</feature>
<evidence type="ECO:0000259" key="2">
    <source>
        <dbReference type="Pfam" id="PF01425"/>
    </source>
</evidence>
<dbReference type="InterPro" id="IPR023631">
    <property type="entry name" value="Amidase_dom"/>
</dbReference>
<dbReference type="InterPro" id="IPR000120">
    <property type="entry name" value="Amidase"/>
</dbReference>
<dbReference type="Proteomes" id="UP000193560">
    <property type="component" value="Unassembled WGS sequence"/>
</dbReference>
<organism evidence="3 4">
    <name type="scientific">Absidia repens</name>
    <dbReference type="NCBI Taxonomy" id="90262"/>
    <lineage>
        <taxon>Eukaryota</taxon>
        <taxon>Fungi</taxon>
        <taxon>Fungi incertae sedis</taxon>
        <taxon>Mucoromycota</taxon>
        <taxon>Mucoromycotina</taxon>
        <taxon>Mucoromycetes</taxon>
        <taxon>Mucorales</taxon>
        <taxon>Cunninghamellaceae</taxon>
        <taxon>Absidia</taxon>
    </lineage>
</organism>
<dbReference type="OrthoDB" id="566138at2759"/>
<accession>A0A1X2IV31</accession>
<dbReference type="Gene3D" id="3.90.1300.10">
    <property type="entry name" value="Amidase signature (AS) domain"/>
    <property type="match status" value="1"/>
</dbReference>
<dbReference type="SUPFAM" id="SSF75304">
    <property type="entry name" value="Amidase signature (AS) enzymes"/>
    <property type="match status" value="1"/>
</dbReference>
<dbReference type="InterPro" id="IPR020556">
    <property type="entry name" value="Amidase_CS"/>
</dbReference>
<sequence>MTNSKKPFKAPVVYGWPLAVAATAVEWCPPIAYKLAKDAGLFALRDCDTLSDSPTSLAIPESYILCAAKENNAQPTSSKSQGRPPTLAKDTRSQSLFLSFWDYHLAYLEKRATPLAVAKKVLELISQHKQYNWIRSYDKASILEQAEESTKRYQQGNPKSQLDGVFIPVKEELNVAGLETKCGTSFINDGQPAASHARLVQQLHDAGAIIVGHTVMNELGWDTFSVNPVTGTPVNPYENSSSCGGSSGGSAGAVAANLFPIAIGCDGGGSVRIPAAFCGLYGLKTTMGRTSSVGSMPIDSSLAVNGPIAATADDMALAYAIMSGPDDNDPLTMFQPQVSLKDYTLTGTLEGLTIAVVPSWNECVDDPAILAPLDAFITHFKSLGASIVEIEIPDLDLATKAHQITICSEMYSFASQHNKQWTSYLPYTRLMCAVSRCTKIRGRMMRYLERLFRDDKVDLILTPSTGMQAPAIPEQAHTYGISNSNWTTKSMEYTVLGNLTGIPSVSVPSGFHDGKPLGIQLMAEWFNEALLCRMAKVCEMTPGIERRRPDIWCDGSFL</sequence>
<dbReference type="AlphaFoldDB" id="A0A1X2IV31"/>
<comment type="similarity">
    <text evidence="1">Belongs to the amidase family.</text>
</comment>
<dbReference type="PROSITE" id="PS00571">
    <property type="entry name" value="AMIDASES"/>
    <property type="match status" value="1"/>
</dbReference>
<dbReference type="PANTHER" id="PTHR11895">
    <property type="entry name" value="TRANSAMIDASE"/>
    <property type="match status" value="1"/>
</dbReference>
<dbReference type="InterPro" id="IPR036928">
    <property type="entry name" value="AS_sf"/>
</dbReference>
<gene>
    <name evidence="3" type="ORF">BCR42DRAFT_406627</name>
</gene>
<dbReference type="PANTHER" id="PTHR11895:SF67">
    <property type="entry name" value="AMIDASE DOMAIN-CONTAINING PROTEIN"/>
    <property type="match status" value="1"/>
</dbReference>
<evidence type="ECO:0000313" key="4">
    <source>
        <dbReference type="Proteomes" id="UP000193560"/>
    </source>
</evidence>